<dbReference type="Proteomes" id="UP000509510">
    <property type="component" value="Chromosome II"/>
</dbReference>
<dbReference type="GeneID" id="55991431"/>
<dbReference type="RefSeq" id="XP_035343000.1">
    <property type="nucleotide sequence ID" value="XM_035487107.1"/>
</dbReference>
<name>A0A7H8QSA2_TALRU</name>
<sequence length="207" mass="22930">MQWITILIALGAFSTQVYGAATGSLFEKLPITTPTWEEVEVTPGGDKVTFNGTVQEVHAQLLKLNPNYDNDFPVKRNEEPSSLTKRDFTYEKYYCWGEDGWHYADKSSKRGDNGDLKDGIKYLNSIGGTPGQSAGTCGRRSCSYNMAIYWCNAISYCSNSKKHYLKSYATIADGAQFLLDKCGGDNKPHGEVVAPNHWSVRVVSDAC</sequence>
<protein>
    <recommendedName>
        <fullName evidence="4">Ecp2 effector protein domain-containing protein</fullName>
    </recommendedName>
</protein>
<dbReference type="PANTHER" id="PTHR35605">
    <property type="entry name" value="ECP2 EFFECTOR PROTEIN DOMAIN-CONTAINING PROTEIN-RELATED"/>
    <property type="match status" value="1"/>
</dbReference>
<dbReference type="OrthoDB" id="4225951at2759"/>
<accession>A0A7H8QSA2</accession>
<evidence type="ECO:0000313" key="3">
    <source>
        <dbReference type="Proteomes" id="UP000509510"/>
    </source>
</evidence>
<gene>
    <name evidence="2" type="ORF">TRUGW13939_03929</name>
</gene>
<dbReference type="PANTHER" id="PTHR35605:SF1">
    <property type="entry name" value="ECP2 EFFECTOR PROTEIN DOMAIN-CONTAINING PROTEIN-RELATED"/>
    <property type="match status" value="1"/>
</dbReference>
<organism evidence="2 3">
    <name type="scientific">Talaromyces rugulosus</name>
    <name type="common">Penicillium rugulosum</name>
    <dbReference type="NCBI Taxonomy" id="121627"/>
    <lineage>
        <taxon>Eukaryota</taxon>
        <taxon>Fungi</taxon>
        <taxon>Dikarya</taxon>
        <taxon>Ascomycota</taxon>
        <taxon>Pezizomycotina</taxon>
        <taxon>Eurotiomycetes</taxon>
        <taxon>Eurotiomycetidae</taxon>
        <taxon>Eurotiales</taxon>
        <taxon>Trichocomaceae</taxon>
        <taxon>Talaromyces</taxon>
        <taxon>Talaromyces sect. Islandici</taxon>
    </lineage>
</organism>
<reference evidence="3" key="1">
    <citation type="submission" date="2020-06" db="EMBL/GenBank/DDBJ databases">
        <title>A chromosome-scale genome assembly of Talaromyces rugulosus W13939.</title>
        <authorList>
            <person name="Wang B."/>
            <person name="Guo L."/>
            <person name="Ye K."/>
            <person name="Wang L."/>
        </authorList>
    </citation>
    <scope>NUCLEOTIDE SEQUENCE [LARGE SCALE GENOMIC DNA]</scope>
    <source>
        <strain evidence="3">W13939</strain>
    </source>
</reference>
<dbReference type="KEGG" id="trg:TRUGW13939_03929"/>
<evidence type="ECO:0000256" key="1">
    <source>
        <dbReference type="SAM" id="SignalP"/>
    </source>
</evidence>
<evidence type="ECO:0000313" key="2">
    <source>
        <dbReference type="EMBL" id="QKX56822.1"/>
    </source>
</evidence>
<feature type="signal peptide" evidence="1">
    <location>
        <begin position="1"/>
        <end position="19"/>
    </location>
</feature>
<feature type="chain" id="PRO_5028908020" description="Ecp2 effector protein domain-containing protein" evidence="1">
    <location>
        <begin position="20"/>
        <end position="207"/>
    </location>
</feature>
<dbReference type="AlphaFoldDB" id="A0A7H8QSA2"/>
<proteinExistence type="predicted"/>
<keyword evidence="1" id="KW-0732">Signal</keyword>
<keyword evidence="3" id="KW-1185">Reference proteome</keyword>
<dbReference type="EMBL" id="CP055899">
    <property type="protein sequence ID" value="QKX56822.1"/>
    <property type="molecule type" value="Genomic_DNA"/>
</dbReference>
<evidence type="ECO:0008006" key="4">
    <source>
        <dbReference type="Google" id="ProtNLM"/>
    </source>
</evidence>